<protein>
    <submittedName>
        <fullName evidence="2">Uncharacterized protein</fullName>
    </submittedName>
</protein>
<dbReference type="AlphaFoldDB" id="A0A8J4Q390"/>
<evidence type="ECO:0000313" key="2">
    <source>
        <dbReference type="EMBL" id="KAF2077920.1"/>
    </source>
</evidence>
<proteinExistence type="predicted"/>
<evidence type="ECO:0000256" key="1">
    <source>
        <dbReference type="SAM" id="MobiDB-lite"/>
    </source>
</evidence>
<dbReference type="EMBL" id="AJWJ01000016">
    <property type="protein sequence ID" value="KAF2077920.1"/>
    <property type="molecule type" value="Genomic_DNA"/>
</dbReference>
<keyword evidence="3" id="KW-1185">Reference proteome</keyword>
<dbReference type="Proteomes" id="UP000695562">
    <property type="component" value="Unassembled WGS sequence"/>
</dbReference>
<sequence>MGDSSEKSYTRYTKLYIDYVTVNDLDHNDATICSFLKHIRPNYAHGTLTIILRKVKELYDKELKIEYGDLGEATEFLSGIKKKKKSSSKSKSSSTTIPKVAKTQGNVAQISSVVNKKAR</sequence>
<evidence type="ECO:0000313" key="3">
    <source>
        <dbReference type="Proteomes" id="UP000695562"/>
    </source>
</evidence>
<gene>
    <name evidence="2" type="ORF">CYY_000798</name>
</gene>
<comment type="caution">
    <text evidence="2">The sequence shown here is derived from an EMBL/GenBank/DDBJ whole genome shotgun (WGS) entry which is preliminary data.</text>
</comment>
<organism evidence="2 3">
    <name type="scientific">Polysphondylium violaceum</name>
    <dbReference type="NCBI Taxonomy" id="133409"/>
    <lineage>
        <taxon>Eukaryota</taxon>
        <taxon>Amoebozoa</taxon>
        <taxon>Evosea</taxon>
        <taxon>Eumycetozoa</taxon>
        <taxon>Dictyostelia</taxon>
        <taxon>Dictyosteliales</taxon>
        <taxon>Dictyosteliaceae</taxon>
        <taxon>Polysphondylium</taxon>
    </lineage>
</organism>
<reference evidence="2" key="1">
    <citation type="submission" date="2020-01" db="EMBL/GenBank/DDBJ databases">
        <title>Development of genomics and gene disruption for Polysphondylium violaceum indicates a role for the polyketide synthase stlB in stalk morphogenesis.</title>
        <authorList>
            <person name="Narita B."/>
            <person name="Kawabe Y."/>
            <person name="Kin K."/>
            <person name="Saito T."/>
            <person name="Gibbs R."/>
            <person name="Kuspa A."/>
            <person name="Muzny D."/>
            <person name="Queller D."/>
            <person name="Richards S."/>
            <person name="Strassman J."/>
            <person name="Sucgang R."/>
            <person name="Worley K."/>
            <person name="Schaap P."/>
        </authorList>
    </citation>
    <scope>NUCLEOTIDE SEQUENCE</scope>
    <source>
        <strain evidence="2">QSvi11</strain>
    </source>
</reference>
<feature type="region of interest" description="Disordered" evidence="1">
    <location>
        <begin position="79"/>
        <end position="100"/>
    </location>
</feature>
<name>A0A8J4Q390_9MYCE</name>
<accession>A0A8J4Q390</accession>